<dbReference type="InterPro" id="IPR003711">
    <property type="entry name" value="CarD-like/TRCF_RID"/>
</dbReference>
<dbReference type="InterPro" id="IPR011545">
    <property type="entry name" value="DEAD/DEAH_box_helicase_dom"/>
</dbReference>
<evidence type="ECO:0000256" key="1">
    <source>
        <dbReference type="ARBA" id="ARBA00004496"/>
    </source>
</evidence>
<dbReference type="PANTHER" id="PTHR47964:SF1">
    <property type="entry name" value="ATP-DEPENDENT DNA HELICASE HOMOLOG RECG, CHLOROPLASTIC"/>
    <property type="match status" value="1"/>
</dbReference>
<dbReference type="GO" id="GO:0003678">
    <property type="term" value="F:DNA helicase activity"/>
    <property type="evidence" value="ECO:0007669"/>
    <property type="project" value="TreeGrafter"/>
</dbReference>
<keyword evidence="5 13" id="KW-0378">Hydrolase</keyword>
<dbReference type="HAMAP" id="MF_00969">
    <property type="entry name" value="TRCF"/>
    <property type="match status" value="1"/>
</dbReference>
<dbReference type="Gene3D" id="3.40.50.11180">
    <property type="match status" value="1"/>
</dbReference>
<dbReference type="GO" id="GO:0000716">
    <property type="term" value="P:transcription-coupled nucleotide-excision repair, DNA damage recognition"/>
    <property type="evidence" value="ECO:0007669"/>
    <property type="project" value="UniProtKB-UniRule"/>
</dbReference>
<keyword evidence="6" id="KW-0347">Helicase</keyword>
<dbReference type="InterPro" id="IPR036101">
    <property type="entry name" value="CarD-like/TRCF_RID_sf"/>
</dbReference>
<reference evidence="16" key="1">
    <citation type="submission" date="2021-01" db="EMBL/GenBank/DDBJ databases">
        <title>Whole genome shotgun sequence of Sphaerisporangium rufum NBRC 109079.</title>
        <authorList>
            <person name="Komaki H."/>
            <person name="Tamura T."/>
        </authorList>
    </citation>
    <scope>NUCLEOTIDE SEQUENCE</scope>
    <source>
        <strain evidence="16">NBRC 109079</strain>
    </source>
</reference>
<dbReference type="InterPro" id="IPR041471">
    <property type="entry name" value="UvrB_inter"/>
</dbReference>
<keyword evidence="9 13" id="KW-0234">DNA repair</keyword>
<dbReference type="Gene3D" id="2.40.10.170">
    <property type="match status" value="1"/>
</dbReference>
<dbReference type="SUPFAM" id="SSF141259">
    <property type="entry name" value="CarD-like"/>
    <property type="match status" value="1"/>
</dbReference>
<protein>
    <recommendedName>
        <fullName evidence="12 13">Transcription-repair-coupling factor</fullName>
        <shortName evidence="13">TRCF</shortName>
        <ecNumber evidence="13">3.6.4.-</ecNumber>
    </recommendedName>
</protein>
<dbReference type="FunFam" id="3.40.50.300:FF:000300">
    <property type="entry name" value="Transcription-repair-coupling factor"/>
    <property type="match status" value="1"/>
</dbReference>
<comment type="subcellular location">
    <subcellularLocation>
        <location evidence="1 13">Cytoplasm</location>
    </subcellularLocation>
</comment>
<evidence type="ECO:0000256" key="7">
    <source>
        <dbReference type="ARBA" id="ARBA00022840"/>
    </source>
</evidence>
<evidence type="ECO:0000256" key="4">
    <source>
        <dbReference type="ARBA" id="ARBA00022763"/>
    </source>
</evidence>
<feature type="domain" description="Helicase C-terminal" evidence="15">
    <location>
        <begin position="824"/>
        <end position="981"/>
    </location>
</feature>
<keyword evidence="7 13" id="KW-0067">ATP-binding</keyword>
<accession>A0A919R2J1</accession>
<dbReference type="EMBL" id="BOOU01000042">
    <property type="protein sequence ID" value="GII77873.1"/>
    <property type="molecule type" value="Genomic_DNA"/>
</dbReference>
<dbReference type="SMART" id="SM00490">
    <property type="entry name" value="HELICc"/>
    <property type="match status" value="1"/>
</dbReference>
<dbReference type="GO" id="GO:0006355">
    <property type="term" value="P:regulation of DNA-templated transcription"/>
    <property type="evidence" value="ECO:0007669"/>
    <property type="project" value="UniProtKB-UniRule"/>
</dbReference>
<dbReference type="InterPro" id="IPR001650">
    <property type="entry name" value="Helicase_C-like"/>
</dbReference>
<dbReference type="Gene3D" id="3.40.50.300">
    <property type="entry name" value="P-loop containing nucleotide triphosphate hydrolases"/>
    <property type="match status" value="2"/>
</dbReference>
<comment type="function">
    <text evidence="13">Couples transcription and DNA repair by recognizing RNA polymerase (RNAP) stalled at DNA lesions. Mediates ATP-dependent release of RNAP and its truncated transcript from the DNA, and recruitment of nucleotide excision repair machinery to the damaged site.</text>
</comment>
<dbReference type="InterPro" id="IPR047112">
    <property type="entry name" value="RecG/Mfd"/>
</dbReference>
<dbReference type="SMART" id="SM00982">
    <property type="entry name" value="TRCF"/>
    <property type="match status" value="1"/>
</dbReference>
<dbReference type="Gene3D" id="3.30.2060.10">
    <property type="entry name" value="Penicillin-binding protein 1b domain"/>
    <property type="match status" value="1"/>
</dbReference>
<dbReference type="InterPro" id="IPR037235">
    <property type="entry name" value="TRCF-like_C_D7"/>
</dbReference>
<dbReference type="InterPro" id="IPR027417">
    <property type="entry name" value="P-loop_NTPase"/>
</dbReference>
<dbReference type="PROSITE" id="PS51192">
    <property type="entry name" value="HELICASE_ATP_BIND_1"/>
    <property type="match status" value="1"/>
</dbReference>
<evidence type="ECO:0000256" key="13">
    <source>
        <dbReference type="HAMAP-Rule" id="MF_00969"/>
    </source>
</evidence>
<dbReference type="Pfam" id="PF17757">
    <property type="entry name" value="UvrB_inter"/>
    <property type="match status" value="1"/>
</dbReference>
<dbReference type="Proteomes" id="UP000655287">
    <property type="component" value="Unassembled WGS sequence"/>
</dbReference>
<sequence length="1188" mass="129687">MSLSGLLDLVVADADLSGALERADQDVDLVAPPALRPFAVAALARLRPVLAVTATGREAEDLAAALCGLVADDAVAVFPAWETLPHERLSPRSDTVGQRLAVLRRLAHPVQGDAAAGPLRVVVTPIRALLQPLVAGLGDLAPVRLRAGDDAELEEVVERLVAGGYHRVDMVEKRGEVAVRGGLLDVFPPTEEHPLRLEFWGDTVEEIRWFKVADQRSLEVAEDGLFAAPCRELLLTPQVRTRARELAGRYPALAEILDQLAEGVPVEGMEAFAPALVDGMDLLIDHLPARAAIFVCDPERIRGRAVELVHTSQEFLEASWINAAAGGAAPIDLGAAAFRDLAEVRGHAGELGQPWWSIAPFATTGTGDGAAAAGPAAGDPHLYGDGTAVELAAREAEAYRGDTQRALGDIKGWLGDGRSVVLLSEGHGPAERIVELLRGVDVAARLVPGLPEAPGRDVVHVTTGRIEHGFVTDRVAVLTHLDLVGQKASTKDMRRLPSRRRNMVDPLQLKVGDHVVHSQHGVGRYVEMVQRSVQGATREYLVIEYAKGDRLYVPTDQLDEVTRYVGGESPSLNRMGGADWAKAKSRAKKAVREIAGELIRLYSARMASPGHGFASDTPWQREMEDAFPYAETGDQLEAIDEVKRDMERPVPMDRLICGDVGYGKTEIAVRAAFKAVQDGRQVAVLVPTTLLVQQHLSTFGERFASFPVVVKPVSRFQSDAEVKATLAGLKEGGVDIVIGTHRLLSPEVRFKQLGLIIIDEEQRFGVEHKEAMKHMRTQVDVLAMSATPIPRTLEMGLTGIREMSTILTPPEERHPILTFVGPYDEKQITAAVRRELMRDGQVFFVHNRVSSINKVAARLRELVPEARVAVAHGQMNEQQLEKIMVGFWERDFDVLVSTTIVESGLDIPNANTLIVDRADNYGLSQLHQLRGRVGRGRERGYAYFLYPPEAPLTETAHERLATIAQHTEMGAGMYVAMKDLEIRGAGNILGAEQSGHIAGVGFDLYVRMMAEAVQEQKAKLSGAETVPERADVKVELPVNAHVPHDYVTSERLRLEAYKRLAAVTSGADIVAVREELVDRYGRPPQEVDNLLEVARFRVHAREAGLTDVALQGQHIRFAPVTLRESQQVRLNRLHPKAIYKPAAETLLVPVPKTKPVGGRPLRDLELLAWCADLVEAMFLEPARAAAAR</sequence>
<evidence type="ECO:0000256" key="6">
    <source>
        <dbReference type="ARBA" id="ARBA00022806"/>
    </source>
</evidence>
<comment type="similarity">
    <text evidence="10 13">In the N-terminal section; belongs to the UvrB family.</text>
</comment>
<evidence type="ECO:0000256" key="11">
    <source>
        <dbReference type="ARBA" id="ARBA00061399"/>
    </source>
</evidence>
<keyword evidence="2 13" id="KW-0963">Cytoplasm</keyword>
<evidence type="ECO:0000256" key="3">
    <source>
        <dbReference type="ARBA" id="ARBA00022741"/>
    </source>
</evidence>
<dbReference type="PROSITE" id="PS51194">
    <property type="entry name" value="HELICASE_CTER"/>
    <property type="match status" value="1"/>
</dbReference>
<dbReference type="Pfam" id="PF02559">
    <property type="entry name" value="CarD_TRCF_RID"/>
    <property type="match status" value="1"/>
</dbReference>
<dbReference type="EC" id="3.6.4.-" evidence="13"/>
<dbReference type="SUPFAM" id="SSF52540">
    <property type="entry name" value="P-loop containing nucleoside triphosphate hydrolases"/>
    <property type="match status" value="4"/>
</dbReference>
<dbReference type="RefSeq" id="WP_203984920.1">
    <property type="nucleotide sequence ID" value="NZ_BOOU01000042.1"/>
</dbReference>
<evidence type="ECO:0000259" key="15">
    <source>
        <dbReference type="PROSITE" id="PS51194"/>
    </source>
</evidence>
<evidence type="ECO:0000259" key="14">
    <source>
        <dbReference type="PROSITE" id="PS51192"/>
    </source>
</evidence>
<evidence type="ECO:0000256" key="8">
    <source>
        <dbReference type="ARBA" id="ARBA00023125"/>
    </source>
</evidence>
<dbReference type="Gene3D" id="3.90.1150.50">
    <property type="entry name" value="Transcription-repair-coupling factor, D7 domain"/>
    <property type="match status" value="1"/>
</dbReference>
<dbReference type="GO" id="GO:0005524">
    <property type="term" value="F:ATP binding"/>
    <property type="evidence" value="ECO:0007669"/>
    <property type="project" value="UniProtKB-UniRule"/>
</dbReference>
<evidence type="ECO:0000256" key="2">
    <source>
        <dbReference type="ARBA" id="ARBA00022490"/>
    </source>
</evidence>
<evidence type="ECO:0000256" key="5">
    <source>
        <dbReference type="ARBA" id="ARBA00022801"/>
    </source>
</evidence>
<dbReference type="GO" id="GO:0016787">
    <property type="term" value="F:hydrolase activity"/>
    <property type="evidence" value="ECO:0007669"/>
    <property type="project" value="UniProtKB-KW"/>
</dbReference>
<evidence type="ECO:0000313" key="17">
    <source>
        <dbReference type="Proteomes" id="UP000655287"/>
    </source>
</evidence>
<dbReference type="Pfam" id="PF00270">
    <property type="entry name" value="DEAD"/>
    <property type="match status" value="1"/>
</dbReference>
<gene>
    <name evidence="13 16" type="primary">mfd</name>
    <name evidence="16" type="ORF">Sru01_28550</name>
</gene>
<organism evidence="16 17">
    <name type="scientific">Sphaerisporangium rufum</name>
    <dbReference type="NCBI Taxonomy" id="1381558"/>
    <lineage>
        <taxon>Bacteria</taxon>
        <taxon>Bacillati</taxon>
        <taxon>Actinomycetota</taxon>
        <taxon>Actinomycetes</taxon>
        <taxon>Streptosporangiales</taxon>
        <taxon>Streptosporangiaceae</taxon>
        <taxon>Sphaerisporangium</taxon>
    </lineage>
</organism>
<dbReference type="GO" id="GO:0003684">
    <property type="term" value="F:damaged DNA binding"/>
    <property type="evidence" value="ECO:0007669"/>
    <property type="project" value="InterPro"/>
</dbReference>
<comment type="similarity">
    <text evidence="11 13">In the C-terminal section; belongs to the helicase family. RecG subfamily.</text>
</comment>
<dbReference type="Pfam" id="PF03461">
    <property type="entry name" value="TRCF"/>
    <property type="match status" value="1"/>
</dbReference>
<dbReference type="FunFam" id="3.40.50.300:FF:000546">
    <property type="entry name" value="Transcription-repair-coupling factor"/>
    <property type="match status" value="1"/>
</dbReference>
<keyword evidence="4 13" id="KW-0227">DNA damage</keyword>
<proteinExistence type="inferred from homology"/>
<dbReference type="InterPro" id="IPR004576">
    <property type="entry name" value="Mfd"/>
</dbReference>
<evidence type="ECO:0000313" key="16">
    <source>
        <dbReference type="EMBL" id="GII77873.1"/>
    </source>
</evidence>
<keyword evidence="8 13" id="KW-0238">DNA-binding</keyword>
<keyword evidence="3 13" id="KW-0547">Nucleotide-binding</keyword>
<dbReference type="GO" id="GO:0005737">
    <property type="term" value="C:cytoplasm"/>
    <property type="evidence" value="ECO:0007669"/>
    <property type="project" value="UniProtKB-SubCell"/>
</dbReference>
<dbReference type="NCBIfam" id="TIGR00580">
    <property type="entry name" value="mfd"/>
    <property type="match status" value="1"/>
</dbReference>
<feature type="domain" description="Helicase ATP-binding" evidence="14">
    <location>
        <begin position="645"/>
        <end position="806"/>
    </location>
</feature>
<dbReference type="AlphaFoldDB" id="A0A919R2J1"/>
<evidence type="ECO:0000256" key="10">
    <source>
        <dbReference type="ARBA" id="ARBA00061104"/>
    </source>
</evidence>
<name>A0A919R2J1_9ACTN</name>
<dbReference type="InterPro" id="IPR014001">
    <property type="entry name" value="Helicase_ATP-bd"/>
</dbReference>
<dbReference type="SMART" id="SM01058">
    <property type="entry name" value="CarD_TRCF"/>
    <property type="match status" value="1"/>
</dbReference>
<evidence type="ECO:0000256" key="12">
    <source>
        <dbReference type="ARBA" id="ARBA00070128"/>
    </source>
</evidence>
<dbReference type="PANTHER" id="PTHR47964">
    <property type="entry name" value="ATP-DEPENDENT DNA HELICASE HOMOLOG RECG, CHLOROPLASTIC"/>
    <property type="match status" value="1"/>
</dbReference>
<dbReference type="InterPro" id="IPR005118">
    <property type="entry name" value="TRCF_C"/>
</dbReference>
<dbReference type="Pfam" id="PF00271">
    <property type="entry name" value="Helicase_C"/>
    <property type="match status" value="1"/>
</dbReference>
<dbReference type="SUPFAM" id="SSF143517">
    <property type="entry name" value="TRCF domain-like"/>
    <property type="match status" value="1"/>
</dbReference>
<dbReference type="SMART" id="SM00487">
    <property type="entry name" value="DEXDc"/>
    <property type="match status" value="1"/>
</dbReference>
<evidence type="ECO:0000256" key="9">
    <source>
        <dbReference type="ARBA" id="ARBA00023204"/>
    </source>
</evidence>
<keyword evidence="17" id="KW-1185">Reference proteome</keyword>
<comment type="caution">
    <text evidence="16">The sequence shown here is derived from an EMBL/GenBank/DDBJ whole genome shotgun (WGS) entry which is preliminary data.</text>
</comment>
<dbReference type="CDD" id="cd17991">
    <property type="entry name" value="DEXHc_TRCF"/>
    <property type="match status" value="1"/>
</dbReference>